<dbReference type="RefSeq" id="WP_175598598.1">
    <property type="nucleotide sequence ID" value="NZ_JABWGO010000001.1"/>
</dbReference>
<reference evidence="3 4" key="1">
    <citation type="submission" date="2020-06" db="EMBL/GenBank/DDBJ databases">
        <authorList>
            <person name="Chanama M."/>
        </authorList>
    </citation>
    <scope>NUCLEOTIDE SEQUENCE [LARGE SCALE GENOMIC DNA]</scope>
    <source>
        <strain evidence="3 4">TBRC6557</strain>
    </source>
</reference>
<evidence type="ECO:0000313" key="4">
    <source>
        <dbReference type="Proteomes" id="UP000546126"/>
    </source>
</evidence>
<keyword evidence="2" id="KW-1133">Transmembrane helix</keyword>
<organism evidence="3 4">
    <name type="scientific">Nonomuraea rhodomycinica</name>
    <dbReference type="NCBI Taxonomy" id="1712872"/>
    <lineage>
        <taxon>Bacteria</taxon>
        <taxon>Bacillati</taxon>
        <taxon>Actinomycetota</taxon>
        <taxon>Actinomycetes</taxon>
        <taxon>Streptosporangiales</taxon>
        <taxon>Streptosporangiaceae</taxon>
        <taxon>Nonomuraea</taxon>
    </lineage>
</organism>
<dbReference type="AlphaFoldDB" id="A0A7Y6IIP4"/>
<sequence length="117" mass="12487">MDIMRLMEKAGDEAVVRRVFGEPVQRGDVTVVPVARVIQGGGGGGGRRQGEKGEQEESGSGGGYGYSATPVGAYVIKDGEVSWQPALDVNRVVLGGQIALVVLLLVLRSILKKRRRR</sequence>
<evidence type="ECO:0000313" key="3">
    <source>
        <dbReference type="EMBL" id="NUW38992.1"/>
    </source>
</evidence>
<proteinExistence type="predicted"/>
<dbReference type="EMBL" id="JABWGO010000001">
    <property type="protein sequence ID" value="NUW38992.1"/>
    <property type="molecule type" value="Genomic_DNA"/>
</dbReference>
<dbReference type="InterPro" id="IPR014229">
    <property type="entry name" value="Spore_YtfJ"/>
</dbReference>
<comment type="caution">
    <text evidence="3">The sequence shown here is derived from an EMBL/GenBank/DDBJ whole genome shotgun (WGS) entry which is preliminary data.</text>
</comment>
<keyword evidence="2" id="KW-0812">Transmembrane</keyword>
<accession>A0A7Y6IIP4</accession>
<protein>
    <submittedName>
        <fullName evidence="3">Sporulation protein</fullName>
    </submittedName>
</protein>
<feature type="region of interest" description="Disordered" evidence="1">
    <location>
        <begin position="38"/>
        <end position="67"/>
    </location>
</feature>
<dbReference type="Pfam" id="PF09579">
    <property type="entry name" value="Spore_YtfJ"/>
    <property type="match status" value="1"/>
</dbReference>
<keyword evidence="4" id="KW-1185">Reference proteome</keyword>
<feature type="transmembrane region" description="Helical" evidence="2">
    <location>
        <begin position="92"/>
        <end position="111"/>
    </location>
</feature>
<evidence type="ECO:0000256" key="2">
    <source>
        <dbReference type="SAM" id="Phobius"/>
    </source>
</evidence>
<name>A0A7Y6IIP4_9ACTN</name>
<gene>
    <name evidence="3" type="ORF">HT134_02460</name>
</gene>
<dbReference type="Proteomes" id="UP000546126">
    <property type="component" value="Unassembled WGS sequence"/>
</dbReference>
<keyword evidence="2" id="KW-0472">Membrane</keyword>
<evidence type="ECO:0000256" key="1">
    <source>
        <dbReference type="SAM" id="MobiDB-lite"/>
    </source>
</evidence>